<keyword evidence="2 10" id="KW-0813">Transport</keyword>
<keyword evidence="7 10" id="KW-0472">Membrane</keyword>
<sequence length="698" mass="79504">MNPSSRLFFARFTALLFFACALPFAHTQSMNLEDELKFLQAESFVITASRTLENLRKSAASVTVISEQQIRDMGARNLAEVLRSVPGMNISVNSLGFYEIEARGIKSVSSEKIMFMIDNHVVNNILLGTAMLLHDDAPLDHVQRIEIVRGPGSALYGANAFLAIVNIITHDGDNLDFVEANFSQGHHDTAQANLRFGKRWGALTLALNANYLTSDGINPHIEVDAPRFLDQLLGTQSSLAPGPADWWNRKHDAHLKLGYRDWELTAHYTRKRTGPFLGFENIVNRGGRILNNGHFIDLKRTWQLADDWSLKSRMYQDNTVYRPSFDLFLEGMPIQLPTGGFAFIPETYSGTINAKNNRLGTDLEVTYKALPRHEILFGLTAEHQRQYEVRYNANFNPLNLAPLGAEVDLTDTLNWNRNISREFWALFVEDIWDVTDQWRITLGARYDRYSDFGGNFNPRLGVVWVKNRFNLKLLYGEAFRAPNFSEQHNTNNPSILSNPDVKPEAARTHEMSVGFEPNVRTETRLTLFYTDIDDLIVQVPLPDSVVQVVVNAPGLVASGLEWELRTRWGKGSYFGINYNYQDTEIDETDTGLPETPNQKGHLMLNHRFNETLNLFGEWIWRGEARRGLSDPRDRYPGYDQVNTTLSINEPFGVQGFSAQLSCYNLLDEAITYPSPEATVPFDYPNEERNLRLKLIYRY</sequence>
<accession>A0A8J7U145</accession>
<dbReference type="PANTHER" id="PTHR30069">
    <property type="entry name" value="TONB-DEPENDENT OUTER MEMBRANE RECEPTOR"/>
    <property type="match status" value="1"/>
</dbReference>
<gene>
    <name evidence="15" type="ORF">J3U88_04840</name>
</gene>
<evidence type="ECO:0000259" key="13">
    <source>
        <dbReference type="Pfam" id="PF00593"/>
    </source>
</evidence>
<dbReference type="PANTHER" id="PTHR30069:SF29">
    <property type="entry name" value="HEMOGLOBIN AND HEMOGLOBIN-HAPTOGLOBIN-BINDING PROTEIN 1-RELATED"/>
    <property type="match status" value="1"/>
</dbReference>
<dbReference type="Pfam" id="PF00593">
    <property type="entry name" value="TonB_dep_Rec_b-barrel"/>
    <property type="match status" value="1"/>
</dbReference>
<keyword evidence="9 10" id="KW-0998">Cell outer membrane</keyword>
<dbReference type="GO" id="GO:0044718">
    <property type="term" value="P:siderophore transmembrane transport"/>
    <property type="evidence" value="ECO:0007669"/>
    <property type="project" value="TreeGrafter"/>
</dbReference>
<evidence type="ECO:0000313" key="16">
    <source>
        <dbReference type="Proteomes" id="UP000664417"/>
    </source>
</evidence>
<evidence type="ECO:0000256" key="11">
    <source>
        <dbReference type="RuleBase" id="RU003357"/>
    </source>
</evidence>
<organism evidence="15 16">
    <name type="scientific">Acanthopleuribacter pedis</name>
    <dbReference type="NCBI Taxonomy" id="442870"/>
    <lineage>
        <taxon>Bacteria</taxon>
        <taxon>Pseudomonadati</taxon>
        <taxon>Acidobacteriota</taxon>
        <taxon>Holophagae</taxon>
        <taxon>Acanthopleuribacterales</taxon>
        <taxon>Acanthopleuribacteraceae</taxon>
        <taxon>Acanthopleuribacter</taxon>
    </lineage>
</organism>
<feature type="signal peptide" evidence="12">
    <location>
        <begin position="1"/>
        <end position="25"/>
    </location>
</feature>
<dbReference type="Gene3D" id="2.40.170.20">
    <property type="entry name" value="TonB-dependent receptor, beta-barrel domain"/>
    <property type="match status" value="1"/>
</dbReference>
<dbReference type="InterPro" id="IPR037066">
    <property type="entry name" value="Plug_dom_sf"/>
</dbReference>
<dbReference type="Gene3D" id="2.170.130.10">
    <property type="entry name" value="TonB-dependent receptor, plug domain"/>
    <property type="match status" value="1"/>
</dbReference>
<dbReference type="CDD" id="cd01347">
    <property type="entry name" value="ligand_gated_channel"/>
    <property type="match status" value="1"/>
</dbReference>
<dbReference type="RefSeq" id="WP_207857221.1">
    <property type="nucleotide sequence ID" value="NZ_JAFREP010000003.1"/>
</dbReference>
<evidence type="ECO:0000256" key="5">
    <source>
        <dbReference type="ARBA" id="ARBA00022729"/>
    </source>
</evidence>
<dbReference type="GO" id="GO:0009279">
    <property type="term" value="C:cell outer membrane"/>
    <property type="evidence" value="ECO:0007669"/>
    <property type="project" value="UniProtKB-SubCell"/>
</dbReference>
<proteinExistence type="inferred from homology"/>
<dbReference type="AlphaFoldDB" id="A0A8J7U145"/>
<dbReference type="InterPro" id="IPR000531">
    <property type="entry name" value="Beta-barrel_TonB"/>
</dbReference>
<keyword evidence="8 15" id="KW-0675">Receptor</keyword>
<dbReference type="Pfam" id="PF07715">
    <property type="entry name" value="Plug"/>
    <property type="match status" value="1"/>
</dbReference>
<dbReference type="Proteomes" id="UP000664417">
    <property type="component" value="Unassembled WGS sequence"/>
</dbReference>
<feature type="domain" description="TonB-dependent receptor plug" evidence="14">
    <location>
        <begin position="55"/>
        <end position="161"/>
    </location>
</feature>
<keyword evidence="4 10" id="KW-0812">Transmembrane</keyword>
<keyword evidence="16" id="KW-1185">Reference proteome</keyword>
<comment type="similarity">
    <text evidence="10 11">Belongs to the TonB-dependent receptor family.</text>
</comment>
<evidence type="ECO:0000256" key="4">
    <source>
        <dbReference type="ARBA" id="ARBA00022692"/>
    </source>
</evidence>
<keyword evidence="5 12" id="KW-0732">Signal</keyword>
<evidence type="ECO:0000256" key="3">
    <source>
        <dbReference type="ARBA" id="ARBA00022452"/>
    </source>
</evidence>
<comment type="caution">
    <text evidence="15">The sequence shown here is derived from an EMBL/GenBank/DDBJ whole genome shotgun (WGS) entry which is preliminary data.</text>
</comment>
<evidence type="ECO:0000256" key="7">
    <source>
        <dbReference type="ARBA" id="ARBA00023136"/>
    </source>
</evidence>
<evidence type="ECO:0000256" key="6">
    <source>
        <dbReference type="ARBA" id="ARBA00023077"/>
    </source>
</evidence>
<evidence type="ECO:0000256" key="10">
    <source>
        <dbReference type="PROSITE-ProRule" id="PRU01360"/>
    </source>
</evidence>
<evidence type="ECO:0000256" key="2">
    <source>
        <dbReference type="ARBA" id="ARBA00022448"/>
    </source>
</evidence>
<keyword evidence="6 11" id="KW-0798">TonB box</keyword>
<dbReference type="GO" id="GO:0015344">
    <property type="term" value="F:siderophore uptake transmembrane transporter activity"/>
    <property type="evidence" value="ECO:0007669"/>
    <property type="project" value="TreeGrafter"/>
</dbReference>
<feature type="chain" id="PRO_5035297755" evidence="12">
    <location>
        <begin position="26"/>
        <end position="698"/>
    </location>
</feature>
<evidence type="ECO:0000259" key="14">
    <source>
        <dbReference type="Pfam" id="PF07715"/>
    </source>
</evidence>
<dbReference type="EMBL" id="JAFREP010000003">
    <property type="protein sequence ID" value="MBO1317778.1"/>
    <property type="molecule type" value="Genomic_DNA"/>
</dbReference>
<dbReference type="InterPro" id="IPR039426">
    <property type="entry name" value="TonB-dep_rcpt-like"/>
</dbReference>
<evidence type="ECO:0000256" key="1">
    <source>
        <dbReference type="ARBA" id="ARBA00004571"/>
    </source>
</evidence>
<keyword evidence="3 10" id="KW-1134">Transmembrane beta strand</keyword>
<dbReference type="InterPro" id="IPR036942">
    <property type="entry name" value="Beta-barrel_TonB_sf"/>
</dbReference>
<dbReference type="PROSITE" id="PS52016">
    <property type="entry name" value="TONB_DEPENDENT_REC_3"/>
    <property type="match status" value="1"/>
</dbReference>
<dbReference type="InterPro" id="IPR012910">
    <property type="entry name" value="Plug_dom"/>
</dbReference>
<evidence type="ECO:0000313" key="15">
    <source>
        <dbReference type="EMBL" id="MBO1317778.1"/>
    </source>
</evidence>
<evidence type="ECO:0000256" key="12">
    <source>
        <dbReference type="SAM" id="SignalP"/>
    </source>
</evidence>
<dbReference type="SUPFAM" id="SSF56935">
    <property type="entry name" value="Porins"/>
    <property type="match status" value="1"/>
</dbReference>
<evidence type="ECO:0000256" key="9">
    <source>
        <dbReference type="ARBA" id="ARBA00023237"/>
    </source>
</evidence>
<evidence type="ECO:0000256" key="8">
    <source>
        <dbReference type="ARBA" id="ARBA00023170"/>
    </source>
</evidence>
<comment type="subcellular location">
    <subcellularLocation>
        <location evidence="1 10">Cell outer membrane</location>
        <topology evidence="1 10">Multi-pass membrane protein</topology>
    </subcellularLocation>
</comment>
<reference evidence="15" key="1">
    <citation type="submission" date="2021-03" db="EMBL/GenBank/DDBJ databases">
        <authorList>
            <person name="Wang G."/>
        </authorList>
    </citation>
    <scope>NUCLEOTIDE SEQUENCE</scope>
    <source>
        <strain evidence="15">KCTC 12899</strain>
    </source>
</reference>
<name>A0A8J7U145_9BACT</name>
<protein>
    <submittedName>
        <fullName evidence="15">TonB-dependent receptor</fullName>
    </submittedName>
</protein>
<feature type="domain" description="TonB-dependent receptor-like beta-barrel" evidence="13">
    <location>
        <begin position="268"/>
        <end position="665"/>
    </location>
</feature>